<evidence type="ECO:0000313" key="1">
    <source>
        <dbReference type="EMBL" id="MBB5871998.1"/>
    </source>
</evidence>
<dbReference type="Proteomes" id="UP000587527">
    <property type="component" value="Unassembled WGS sequence"/>
</dbReference>
<sequence>MQTIKARDLEPGMTFIDPGRNGRLPATVIAVVATVGGVIHVTLDDDTRWKDWAASYPLDQDLELVQ</sequence>
<gene>
    <name evidence="1" type="ORF">F4553_005377</name>
</gene>
<evidence type="ECO:0000313" key="2">
    <source>
        <dbReference type="Proteomes" id="UP000587527"/>
    </source>
</evidence>
<reference evidence="1 2" key="1">
    <citation type="submission" date="2020-08" db="EMBL/GenBank/DDBJ databases">
        <title>Sequencing the genomes of 1000 actinobacteria strains.</title>
        <authorList>
            <person name="Klenk H.-P."/>
        </authorList>
    </citation>
    <scope>NUCLEOTIDE SEQUENCE [LARGE SCALE GENOMIC DNA]</scope>
    <source>
        <strain evidence="1 2">DSM 45362</strain>
    </source>
</reference>
<dbReference type="EMBL" id="JACHMN010000002">
    <property type="protein sequence ID" value="MBB5871998.1"/>
    <property type="molecule type" value="Genomic_DNA"/>
</dbReference>
<dbReference type="AlphaFoldDB" id="A0A841BWX6"/>
<protein>
    <submittedName>
        <fullName evidence="1">Uncharacterized protein</fullName>
    </submittedName>
</protein>
<name>A0A841BWX6_9ACTN</name>
<accession>A0A841BWX6</accession>
<keyword evidence="2" id="KW-1185">Reference proteome</keyword>
<dbReference type="RefSeq" id="WP_184840426.1">
    <property type="nucleotide sequence ID" value="NZ_JACHMN010000002.1"/>
</dbReference>
<organism evidence="1 2">
    <name type="scientific">Allocatelliglobosispora scoriae</name>
    <dbReference type="NCBI Taxonomy" id="643052"/>
    <lineage>
        <taxon>Bacteria</taxon>
        <taxon>Bacillati</taxon>
        <taxon>Actinomycetota</taxon>
        <taxon>Actinomycetes</taxon>
        <taxon>Micromonosporales</taxon>
        <taxon>Micromonosporaceae</taxon>
        <taxon>Allocatelliglobosispora</taxon>
    </lineage>
</organism>
<comment type="caution">
    <text evidence="1">The sequence shown here is derived from an EMBL/GenBank/DDBJ whole genome shotgun (WGS) entry which is preliminary data.</text>
</comment>
<proteinExistence type="predicted"/>